<organism evidence="2 3">
    <name type="scientific">Ancylostoma ceylanicum</name>
    <dbReference type="NCBI Taxonomy" id="53326"/>
    <lineage>
        <taxon>Eukaryota</taxon>
        <taxon>Metazoa</taxon>
        <taxon>Ecdysozoa</taxon>
        <taxon>Nematoda</taxon>
        <taxon>Chromadorea</taxon>
        <taxon>Rhabditida</taxon>
        <taxon>Rhabditina</taxon>
        <taxon>Rhabditomorpha</taxon>
        <taxon>Strongyloidea</taxon>
        <taxon>Ancylostomatidae</taxon>
        <taxon>Ancylostomatinae</taxon>
        <taxon>Ancylostoma</taxon>
    </lineage>
</organism>
<feature type="compositionally biased region" description="Basic and acidic residues" evidence="1">
    <location>
        <begin position="95"/>
        <end position="105"/>
    </location>
</feature>
<feature type="region of interest" description="Disordered" evidence="1">
    <location>
        <begin position="49"/>
        <end position="201"/>
    </location>
</feature>
<feature type="compositionally biased region" description="Basic and acidic residues" evidence="1">
    <location>
        <begin position="117"/>
        <end position="168"/>
    </location>
</feature>
<feature type="compositionally biased region" description="Low complexity" evidence="1">
    <location>
        <begin position="187"/>
        <end position="197"/>
    </location>
</feature>
<dbReference type="EMBL" id="JARK01001347">
    <property type="protein sequence ID" value="EYC26002.1"/>
    <property type="molecule type" value="Genomic_DNA"/>
</dbReference>
<accession>A0A016VG51</accession>
<feature type="compositionally biased region" description="Basic and acidic residues" evidence="1">
    <location>
        <begin position="72"/>
        <end position="83"/>
    </location>
</feature>
<comment type="caution">
    <text evidence="2">The sequence shown here is derived from an EMBL/GenBank/DDBJ whole genome shotgun (WGS) entry which is preliminary data.</text>
</comment>
<evidence type="ECO:0000313" key="3">
    <source>
        <dbReference type="Proteomes" id="UP000024635"/>
    </source>
</evidence>
<evidence type="ECO:0000313" key="2">
    <source>
        <dbReference type="EMBL" id="EYC26002.1"/>
    </source>
</evidence>
<proteinExistence type="predicted"/>
<name>A0A016VG51_9BILA</name>
<sequence>MGKVKAAPILLSKRAATLLSFRALRVVESAMSSSAEGFAFAKGKFRSRTPRKMSAEMWGKGSIRQRKGSIRQKLDRHSKEAVKLKQSSGEGGSNSHDKPSKEALKSKRSSGEGGLRPQEKPSLERVHKMSAEGRLKVQEKQSLERIHRMSAEGKLKAQEKLSSGERIPKVTQDAKGNENKDLKKSPAKPTVVPVPTKETGKPLELKNSMRQQVLKSPTDKPKVIIFS</sequence>
<reference evidence="3" key="1">
    <citation type="journal article" date="2015" name="Nat. Genet.">
        <title>The genome and transcriptome of the zoonotic hookworm Ancylostoma ceylanicum identify infection-specific gene families.</title>
        <authorList>
            <person name="Schwarz E.M."/>
            <person name="Hu Y."/>
            <person name="Antoshechkin I."/>
            <person name="Miller M.M."/>
            <person name="Sternberg P.W."/>
            <person name="Aroian R.V."/>
        </authorList>
    </citation>
    <scope>NUCLEOTIDE SEQUENCE</scope>
    <source>
        <strain evidence="3">HY135</strain>
    </source>
</reference>
<dbReference type="AlphaFoldDB" id="A0A016VG51"/>
<gene>
    <name evidence="2" type="primary">Acey_s0011.g1506</name>
    <name evidence="2" type="ORF">Y032_0011g1506</name>
</gene>
<keyword evidence="3" id="KW-1185">Reference proteome</keyword>
<dbReference type="Proteomes" id="UP000024635">
    <property type="component" value="Unassembled WGS sequence"/>
</dbReference>
<protein>
    <submittedName>
        <fullName evidence="2">Uncharacterized protein</fullName>
    </submittedName>
</protein>
<feature type="compositionally biased region" description="Basic and acidic residues" evidence="1">
    <location>
        <begin position="175"/>
        <end position="184"/>
    </location>
</feature>
<evidence type="ECO:0000256" key="1">
    <source>
        <dbReference type="SAM" id="MobiDB-lite"/>
    </source>
</evidence>